<protein>
    <submittedName>
        <fullName evidence="2">Uncharacterized protein</fullName>
    </submittedName>
</protein>
<comment type="caution">
    <text evidence="2">The sequence shown here is derived from an EMBL/GenBank/DDBJ whole genome shotgun (WGS) entry which is preliminary data.</text>
</comment>
<evidence type="ECO:0000313" key="3">
    <source>
        <dbReference type="Proteomes" id="UP001501455"/>
    </source>
</evidence>
<sequence>MKPDVQRELIPRDDTLRLIGALDALKEKLLDASQQWELLDEHGHVPAEPSYAELLQHAADAQDLSRDVLRLAADFARSPHSTKRAGSAVLAHLATAATLSSHAAPHFTETAETALSLSRPFGPTDRTYPENRMVIDHATARAYLRRTSESLRDAAKELTAHLDFHRFFPTPSRQQSPAPAPPRPSARHR</sequence>
<reference evidence="3" key="1">
    <citation type="journal article" date="2019" name="Int. J. Syst. Evol. Microbiol.">
        <title>The Global Catalogue of Microorganisms (GCM) 10K type strain sequencing project: providing services to taxonomists for standard genome sequencing and annotation.</title>
        <authorList>
            <consortium name="The Broad Institute Genomics Platform"/>
            <consortium name="The Broad Institute Genome Sequencing Center for Infectious Disease"/>
            <person name="Wu L."/>
            <person name="Ma J."/>
        </authorList>
    </citation>
    <scope>NUCLEOTIDE SEQUENCE [LARGE SCALE GENOMIC DNA]</scope>
    <source>
        <strain evidence="3">JCM 4816</strain>
    </source>
</reference>
<dbReference type="EMBL" id="BAAAXF010000057">
    <property type="protein sequence ID" value="GAA3500750.1"/>
    <property type="molecule type" value="Genomic_DNA"/>
</dbReference>
<organism evidence="2 3">
    <name type="scientific">Streptomyces prasinosporus</name>
    <dbReference type="NCBI Taxonomy" id="68256"/>
    <lineage>
        <taxon>Bacteria</taxon>
        <taxon>Bacillati</taxon>
        <taxon>Actinomycetota</taxon>
        <taxon>Actinomycetes</taxon>
        <taxon>Kitasatosporales</taxon>
        <taxon>Streptomycetaceae</taxon>
        <taxon>Streptomyces</taxon>
        <taxon>Streptomyces albogriseolus group</taxon>
    </lineage>
</organism>
<dbReference type="Proteomes" id="UP001501455">
    <property type="component" value="Unassembled WGS sequence"/>
</dbReference>
<evidence type="ECO:0000313" key="2">
    <source>
        <dbReference type="EMBL" id="GAA3500750.1"/>
    </source>
</evidence>
<gene>
    <name evidence="2" type="ORF">GCM10019016_078570</name>
</gene>
<dbReference type="GeneID" id="96647791"/>
<proteinExistence type="predicted"/>
<dbReference type="RefSeq" id="WP_086700610.1">
    <property type="nucleotide sequence ID" value="NZ_BAAAXF010000057.1"/>
</dbReference>
<evidence type="ECO:0000256" key="1">
    <source>
        <dbReference type="SAM" id="MobiDB-lite"/>
    </source>
</evidence>
<feature type="compositionally biased region" description="Pro residues" evidence="1">
    <location>
        <begin position="178"/>
        <end position="189"/>
    </location>
</feature>
<keyword evidence="3" id="KW-1185">Reference proteome</keyword>
<name>A0ABP6U1B5_9ACTN</name>
<feature type="region of interest" description="Disordered" evidence="1">
    <location>
        <begin position="166"/>
        <end position="189"/>
    </location>
</feature>
<accession>A0ABP6U1B5</accession>